<dbReference type="AlphaFoldDB" id="A0AAE0G5W7"/>
<evidence type="ECO:0000259" key="2">
    <source>
        <dbReference type="Pfam" id="PF20670"/>
    </source>
</evidence>
<evidence type="ECO:0000313" key="4">
    <source>
        <dbReference type="Proteomes" id="UP001190700"/>
    </source>
</evidence>
<feature type="region of interest" description="Disordered" evidence="1">
    <location>
        <begin position="1"/>
        <end position="24"/>
    </location>
</feature>
<accession>A0AAE0G5W7</accession>
<dbReference type="Proteomes" id="UP001190700">
    <property type="component" value="Unassembled WGS sequence"/>
</dbReference>
<evidence type="ECO:0000256" key="1">
    <source>
        <dbReference type="SAM" id="MobiDB-lite"/>
    </source>
</evidence>
<name>A0AAE0G5W7_9CHLO</name>
<dbReference type="EMBL" id="LGRX02009100">
    <property type="protein sequence ID" value="KAK3272200.1"/>
    <property type="molecule type" value="Genomic_DNA"/>
</dbReference>
<proteinExistence type="predicted"/>
<evidence type="ECO:0000313" key="3">
    <source>
        <dbReference type="EMBL" id="KAK3272200.1"/>
    </source>
</evidence>
<reference evidence="3 4" key="1">
    <citation type="journal article" date="2015" name="Genome Biol. Evol.">
        <title>Comparative Genomics of a Bacterivorous Green Alga Reveals Evolutionary Causalities and Consequences of Phago-Mixotrophic Mode of Nutrition.</title>
        <authorList>
            <person name="Burns J.A."/>
            <person name="Paasch A."/>
            <person name="Narechania A."/>
            <person name="Kim E."/>
        </authorList>
    </citation>
    <scope>NUCLEOTIDE SEQUENCE [LARGE SCALE GENOMIC DNA]</scope>
    <source>
        <strain evidence="3 4">PLY_AMNH</strain>
    </source>
</reference>
<organism evidence="3 4">
    <name type="scientific">Cymbomonas tetramitiformis</name>
    <dbReference type="NCBI Taxonomy" id="36881"/>
    <lineage>
        <taxon>Eukaryota</taxon>
        <taxon>Viridiplantae</taxon>
        <taxon>Chlorophyta</taxon>
        <taxon>Pyramimonadophyceae</taxon>
        <taxon>Pyramimonadales</taxon>
        <taxon>Pyramimonadaceae</taxon>
        <taxon>Cymbomonas</taxon>
    </lineage>
</organism>
<dbReference type="InterPro" id="IPR049213">
    <property type="entry name" value="DUF6816"/>
</dbReference>
<protein>
    <recommendedName>
        <fullName evidence="2">DUF6816 domain-containing protein</fullName>
    </recommendedName>
</protein>
<keyword evidence="4" id="KW-1185">Reference proteome</keyword>
<feature type="compositionally biased region" description="Polar residues" evidence="1">
    <location>
        <begin position="1"/>
        <end position="12"/>
    </location>
</feature>
<gene>
    <name evidence="3" type="ORF">CYMTET_19490</name>
</gene>
<dbReference type="Pfam" id="PF20670">
    <property type="entry name" value="DUF6816"/>
    <property type="match status" value="1"/>
</dbReference>
<feature type="domain" description="DUF6816" evidence="2">
    <location>
        <begin position="149"/>
        <end position="372"/>
    </location>
</feature>
<sequence>MHSLVFNTSPVQRNGAISRKSSPSIDFRGTQTIKYSSSVRGVPRDCKRWRAQRTTCTCEAAQQDKPALDFEAESLKRSPVERLPSQRAAHHSSLPKRYALNGVNRRLALGLPGLLNIASTSGTALASDSLEARFTGGTFTKPGNLLNRPAQLYYPEWMQGVWDVTSVFEDIQIPLGKRFVPAGALQAAAAPASEGGLGSQTKYKLRFSPFSEDSVANRLRLATGKPEVRGTIADRAYNTKNTTNAFLGYDAISKVEYDPQKAPSTLTATFRTIGPDMRPLPAQKIELYVNRIEAEGSQANSYFSSEIFRQVLVGTRRVEVTDFEILQNLVLHPDGSVHGRQRTVVYLQPQDALYFEAYNRGVAVYDYALTFKNELST</sequence>
<comment type="caution">
    <text evidence="3">The sequence shown here is derived from an EMBL/GenBank/DDBJ whole genome shotgun (WGS) entry which is preliminary data.</text>
</comment>